<keyword evidence="5" id="KW-0012">Acyltransferase</keyword>
<protein>
    <recommendedName>
        <fullName evidence="3">glutaminyl-peptide cyclotransferase</fullName>
        <ecNumber evidence="3">2.3.2.5</ecNumber>
    </recommendedName>
</protein>
<evidence type="ECO:0000259" key="7">
    <source>
        <dbReference type="Pfam" id="PF04389"/>
    </source>
</evidence>
<dbReference type="EC" id="2.3.2.5" evidence="3"/>
<comment type="similarity">
    <text evidence="2">Belongs to the glutaminyl-peptide cyclotransferase family.</text>
</comment>
<comment type="catalytic activity">
    <reaction evidence="1">
        <text>N-terminal L-glutaminyl-[peptide] = N-terminal 5-oxo-L-prolyl-[peptide] + NH4(+)</text>
        <dbReference type="Rhea" id="RHEA:23652"/>
        <dbReference type="Rhea" id="RHEA-COMP:11736"/>
        <dbReference type="Rhea" id="RHEA-COMP:11846"/>
        <dbReference type="ChEBI" id="CHEBI:28938"/>
        <dbReference type="ChEBI" id="CHEBI:64722"/>
        <dbReference type="ChEBI" id="CHEBI:87215"/>
        <dbReference type="EC" id="2.3.2.5"/>
    </reaction>
</comment>
<evidence type="ECO:0000256" key="2">
    <source>
        <dbReference type="ARBA" id="ARBA00006014"/>
    </source>
</evidence>
<dbReference type="Proteomes" id="UP000243686">
    <property type="component" value="Unassembled WGS sequence"/>
</dbReference>
<evidence type="ECO:0000256" key="3">
    <source>
        <dbReference type="ARBA" id="ARBA00012012"/>
    </source>
</evidence>
<sequence length="341" mass="39183">MFDYYSCISLVFNFLQLAWIGSQSVVDKNTVNVAPLSNQSLQLVHDSHTIEQLRDIFYRVNVIRQVDSESHRAVGQIASSLLLQYISNHFQSLGWVIEWDSFTMNTVIGRKTFRNIIVSLGPPELDFLILACHYDSKSIPGFYGSVDSAMPCAILMKVAESITPLYQSQRNHPYSLRMIFFDGEEAFRDWTDQDSLYGSRHLAAVWNQPGPDGSRKLSKIANLIGFTGMTIPSYPNGTKDMYDHLVTLEQRFARENLLHSYRTSGHQYFRGTLGHRVEDDHVPFFELGVPVLHLIPTPFPWVWHTVHDNAQNIDWNASMDFLRLMDAFVRSCLHLDRDESF</sequence>
<evidence type="ECO:0000256" key="1">
    <source>
        <dbReference type="ARBA" id="ARBA00000001"/>
    </source>
</evidence>
<dbReference type="InterPro" id="IPR040234">
    <property type="entry name" value="QC/QCL"/>
</dbReference>
<name>A0A1S8WT13_OPIVI</name>
<dbReference type="PANTHER" id="PTHR12283">
    <property type="entry name" value="GLUTAMINYL-PEPTIDE CYCLOTRANSFERASE"/>
    <property type="match status" value="1"/>
</dbReference>
<dbReference type="PANTHER" id="PTHR12283:SF6">
    <property type="entry name" value="GLUTAMINYL-PEPTIDE CYCLOTRANSFERASE-RELATED"/>
    <property type="match status" value="1"/>
</dbReference>
<feature type="chain" id="PRO_5010528649" description="glutaminyl-peptide cyclotransferase" evidence="6">
    <location>
        <begin position="24"/>
        <end position="341"/>
    </location>
</feature>
<keyword evidence="9" id="KW-1185">Reference proteome</keyword>
<evidence type="ECO:0000256" key="6">
    <source>
        <dbReference type="SAM" id="SignalP"/>
    </source>
</evidence>
<feature type="signal peptide" evidence="6">
    <location>
        <begin position="1"/>
        <end position="23"/>
    </location>
</feature>
<dbReference type="InterPro" id="IPR007484">
    <property type="entry name" value="Peptidase_M28"/>
</dbReference>
<dbReference type="GO" id="GO:0008270">
    <property type="term" value="F:zinc ion binding"/>
    <property type="evidence" value="ECO:0007669"/>
    <property type="project" value="TreeGrafter"/>
</dbReference>
<reference evidence="8 9" key="1">
    <citation type="submission" date="2015-03" db="EMBL/GenBank/DDBJ databases">
        <title>Draft genome of the nematode, Opisthorchis viverrini.</title>
        <authorList>
            <person name="Mitreva M."/>
        </authorList>
    </citation>
    <scope>NUCLEOTIDE SEQUENCE [LARGE SCALE GENOMIC DNA]</scope>
    <source>
        <strain evidence="8">Khon Kaen</strain>
    </source>
</reference>
<dbReference type="GO" id="GO:0016603">
    <property type="term" value="F:glutaminyl-peptide cyclotransferase activity"/>
    <property type="evidence" value="ECO:0007669"/>
    <property type="project" value="UniProtKB-EC"/>
</dbReference>
<feature type="domain" description="Peptidase M28" evidence="7">
    <location>
        <begin position="115"/>
        <end position="326"/>
    </location>
</feature>
<dbReference type="Gene3D" id="3.40.630.10">
    <property type="entry name" value="Zn peptidases"/>
    <property type="match status" value="1"/>
</dbReference>
<dbReference type="SUPFAM" id="SSF53187">
    <property type="entry name" value="Zn-dependent exopeptidases"/>
    <property type="match status" value="1"/>
</dbReference>
<dbReference type="Pfam" id="PF04389">
    <property type="entry name" value="Peptidase_M28"/>
    <property type="match status" value="1"/>
</dbReference>
<evidence type="ECO:0000313" key="8">
    <source>
        <dbReference type="EMBL" id="OON17620.1"/>
    </source>
</evidence>
<dbReference type="EMBL" id="KV895114">
    <property type="protein sequence ID" value="OON17620.1"/>
    <property type="molecule type" value="Genomic_DNA"/>
</dbReference>
<evidence type="ECO:0000256" key="5">
    <source>
        <dbReference type="ARBA" id="ARBA00023315"/>
    </source>
</evidence>
<keyword evidence="4" id="KW-0808">Transferase</keyword>
<evidence type="ECO:0000256" key="4">
    <source>
        <dbReference type="ARBA" id="ARBA00022679"/>
    </source>
</evidence>
<evidence type="ECO:0000313" key="9">
    <source>
        <dbReference type="Proteomes" id="UP000243686"/>
    </source>
</evidence>
<organism evidence="8 9">
    <name type="scientific">Opisthorchis viverrini</name>
    <name type="common">Southeast Asian liver fluke</name>
    <dbReference type="NCBI Taxonomy" id="6198"/>
    <lineage>
        <taxon>Eukaryota</taxon>
        <taxon>Metazoa</taxon>
        <taxon>Spiralia</taxon>
        <taxon>Lophotrochozoa</taxon>
        <taxon>Platyhelminthes</taxon>
        <taxon>Trematoda</taxon>
        <taxon>Digenea</taxon>
        <taxon>Opisthorchiida</taxon>
        <taxon>Opisthorchiata</taxon>
        <taxon>Opisthorchiidae</taxon>
        <taxon>Opisthorchis</taxon>
    </lineage>
</organism>
<gene>
    <name evidence="8" type="ORF">X801_06540</name>
</gene>
<keyword evidence="6" id="KW-0732">Signal</keyword>
<dbReference type="AlphaFoldDB" id="A0A1S8WT13"/>
<proteinExistence type="inferred from homology"/>
<feature type="non-terminal residue" evidence="8">
    <location>
        <position position="341"/>
    </location>
</feature>
<accession>A0A1S8WT13</accession>